<reference evidence="3" key="1">
    <citation type="submission" date="2016-10" db="EMBL/GenBank/DDBJ databases">
        <authorList>
            <person name="Varghese N."/>
            <person name="Submissions S."/>
        </authorList>
    </citation>
    <scope>NUCLEOTIDE SEQUENCE [LARGE SCALE GENOMIC DNA]</scope>
    <source>
        <strain evidence="3">DSM 16858</strain>
    </source>
</reference>
<evidence type="ECO:0000313" key="3">
    <source>
        <dbReference type="Proteomes" id="UP000199181"/>
    </source>
</evidence>
<evidence type="ECO:0000313" key="2">
    <source>
        <dbReference type="EMBL" id="SEU38611.1"/>
    </source>
</evidence>
<evidence type="ECO:0000256" key="1">
    <source>
        <dbReference type="SAM" id="Phobius"/>
    </source>
</evidence>
<gene>
    <name evidence="2" type="ORF">SAMN05443639_12762</name>
</gene>
<feature type="transmembrane region" description="Helical" evidence="1">
    <location>
        <begin position="44"/>
        <end position="63"/>
    </location>
</feature>
<keyword evidence="1" id="KW-0812">Transmembrane</keyword>
<dbReference type="Proteomes" id="UP000199181">
    <property type="component" value="Unassembled WGS sequence"/>
</dbReference>
<proteinExistence type="predicted"/>
<accession>A0A1I0LFL5</accession>
<dbReference type="EMBL" id="FOIJ01000027">
    <property type="protein sequence ID" value="SEU38611.1"/>
    <property type="molecule type" value="Genomic_DNA"/>
</dbReference>
<name>A0A1I0LFL5_9BACT</name>
<keyword evidence="1" id="KW-1133">Transmembrane helix</keyword>
<protein>
    <submittedName>
        <fullName evidence="2">Uncharacterized protein</fullName>
    </submittedName>
</protein>
<feature type="transmembrane region" description="Helical" evidence="1">
    <location>
        <begin position="83"/>
        <end position="104"/>
    </location>
</feature>
<organism evidence="2 3">
    <name type="scientific">Stigmatella erecta</name>
    <dbReference type="NCBI Taxonomy" id="83460"/>
    <lineage>
        <taxon>Bacteria</taxon>
        <taxon>Pseudomonadati</taxon>
        <taxon>Myxococcota</taxon>
        <taxon>Myxococcia</taxon>
        <taxon>Myxococcales</taxon>
        <taxon>Cystobacterineae</taxon>
        <taxon>Archangiaceae</taxon>
        <taxon>Stigmatella</taxon>
    </lineage>
</organism>
<dbReference type="AlphaFoldDB" id="A0A1I0LFL5"/>
<keyword evidence="1" id="KW-0472">Membrane</keyword>
<keyword evidence="3" id="KW-1185">Reference proteome</keyword>
<sequence length="242" mass="26091">MADNKKPSGSLESVGALLALGVAAAETIGKVLSHFFRALIPEELSGAFLTPFTIGAVFLVAAWQRTWKPGSLRKKVVSRKWMVFLYAGGIFSLFAAWIGFYGAARDRVERLDFVKLESSEQGVCAVEGPKTRGIQVHMVARNATPENTIIVCPASVQDRVLTIADATTGVDELGPWAADASCQRIALRYGAEAFSFRVCVGPLRAQEAPSGLVVSLGAPDGSTKIIPERKELKWHERIGTAF</sequence>
<dbReference type="RefSeq" id="WP_143076258.1">
    <property type="nucleotide sequence ID" value="NZ_FOIJ01000027.1"/>
</dbReference>